<proteinExistence type="predicted"/>
<dbReference type="AlphaFoldDB" id="A0A6M3LB67"/>
<protein>
    <submittedName>
        <fullName evidence="1">Uncharacterized protein</fullName>
    </submittedName>
</protein>
<sequence length="184" mass="21004">MSETDRLLDDWQTLPPLSSKEQKALDNVDETAFLGNSSTQRQAAFRAWRKANIDRKTYRRALESIIAVSGCECDDYHGHKCLMCRVRGMASEGLDSTWTLEKVREMSNDNTSRREPIKRDLNVAVKTTDPVPCADEHDTVTDHFIDWMLSRVAEMDHGCLTGDCPHVARSECIHDIRRCYEGNL</sequence>
<reference evidence="1" key="1">
    <citation type="submission" date="2020-03" db="EMBL/GenBank/DDBJ databases">
        <title>The deep terrestrial virosphere.</title>
        <authorList>
            <person name="Holmfeldt K."/>
            <person name="Nilsson E."/>
            <person name="Simone D."/>
            <person name="Lopez-Fernandez M."/>
            <person name="Wu X."/>
            <person name="de Brujin I."/>
            <person name="Lundin D."/>
            <person name="Andersson A."/>
            <person name="Bertilsson S."/>
            <person name="Dopson M."/>
        </authorList>
    </citation>
    <scope>NUCLEOTIDE SEQUENCE</scope>
    <source>
        <strain evidence="1">MM415B03221</strain>
    </source>
</reference>
<accession>A0A6M3LB67</accession>
<dbReference type="EMBL" id="MT143027">
    <property type="protein sequence ID" value="QJA91970.1"/>
    <property type="molecule type" value="Genomic_DNA"/>
</dbReference>
<organism evidence="1">
    <name type="scientific">viral metagenome</name>
    <dbReference type="NCBI Taxonomy" id="1070528"/>
    <lineage>
        <taxon>unclassified sequences</taxon>
        <taxon>metagenomes</taxon>
        <taxon>organismal metagenomes</taxon>
    </lineage>
</organism>
<evidence type="ECO:0000313" key="1">
    <source>
        <dbReference type="EMBL" id="QJA91970.1"/>
    </source>
</evidence>
<name>A0A6M3LB67_9ZZZZ</name>
<gene>
    <name evidence="1" type="ORF">MM415B03221_0008</name>
</gene>